<dbReference type="Proteomes" id="UP000677228">
    <property type="component" value="Unassembled WGS sequence"/>
</dbReference>
<dbReference type="AlphaFoldDB" id="A0A8S2DRH0"/>
<evidence type="ECO:0000256" key="7">
    <source>
        <dbReference type="PROSITE-ProRule" id="PRU00042"/>
    </source>
</evidence>
<dbReference type="InterPro" id="IPR013087">
    <property type="entry name" value="Znf_C2H2_type"/>
</dbReference>
<evidence type="ECO:0000313" key="9">
    <source>
        <dbReference type="EMBL" id="CAF1035816.1"/>
    </source>
</evidence>
<keyword evidence="4 7" id="KW-0863">Zinc-finger</keyword>
<dbReference type="EMBL" id="CAJOBA010007496">
    <property type="protein sequence ID" value="CAF3804054.1"/>
    <property type="molecule type" value="Genomic_DNA"/>
</dbReference>
<keyword evidence="6" id="KW-0539">Nucleus</keyword>
<evidence type="ECO:0000313" key="11">
    <source>
        <dbReference type="Proteomes" id="UP000677228"/>
    </source>
</evidence>
<organism evidence="9 11">
    <name type="scientific">Didymodactylos carnosus</name>
    <dbReference type="NCBI Taxonomy" id="1234261"/>
    <lineage>
        <taxon>Eukaryota</taxon>
        <taxon>Metazoa</taxon>
        <taxon>Spiralia</taxon>
        <taxon>Gnathifera</taxon>
        <taxon>Rotifera</taxon>
        <taxon>Eurotatoria</taxon>
        <taxon>Bdelloidea</taxon>
        <taxon>Philodinida</taxon>
        <taxon>Philodinidae</taxon>
        <taxon>Didymodactylos</taxon>
    </lineage>
</organism>
<gene>
    <name evidence="9" type="ORF">OVA965_LOCUS16225</name>
    <name evidence="10" type="ORF">TMI583_LOCUS16234</name>
</gene>
<feature type="domain" description="C2H2-type" evidence="8">
    <location>
        <begin position="291"/>
        <end position="314"/>
    </location>
</feature>
<dbReference type="InterPro" id="IPR036236">
    <property type="entry name" value="Znf_C2H2_sf"/>
</dbReference>
<dbReference type="PROSITE" id="PS50157">
    <property type="entry name" value="ZINC_FINGER_C2H2_2"/>
    <property type="match status" value="3"/>
</dbReference>
<keyword evidence="3" id="KW-0677">Repeat</keyword>
<evidence type="ECO:0000256" key="3">
    <source>
        <dbReference type="ARBA" id="ARBA00022737"/>
    </source>
</evidence>
<reference evidence="9" key="1">
    <citation type="submission" date="2021-02" db="EMBL/GenBank/DDBJ databases">
        <authorList>
            <person name="Nowell W R."/>
        </authorList>
    </citation>
    <scope>NUCLEOTIDE SEQUENCE</scope>
</reference>
<feature type="domain" description="C2H2-type" evidence="8">
    <location>
        <begin position="263"/>
        <end position="290"/>
    </location>
</feature>
<dbReference type="GO" id="GO:0000978">
    <property type="term" value="F:RNA polymerase II cis-regulatory region sequence-specific DNA binding"/>
    <property type="evidence" value="ECO:0007669"/>
    <property type="project" value="TreeGrafter"/>
</dbReference>
<dbReference type="GO" id="GO:0005634">
    <property type="term" value="C:nucleus"/>
    <property type="evidence" value="ECO:0007669"/>
    <property type="project" value="UniProtKB-SubCell"/>
</dbReference>
<dbReference type="Pfam" id="PF00096">
    <property type="entry name" value="zf-C2H2"/>
    <property type="match status" value="2"/>
</dbReference>
<feature type="domain" description="C2H2-type" evidence="8">
    <location>
        <begin position="235"/>
        <end position="262"/>
    </location>
</feature>
<dbReference type="FunFam" id="3.30.160.60:FF:000112">
    <property type="entry name" value="Mds1 and evi1 complex locus protein"/>
    <property type="match status" value="1"/>
</dbReference>
<evidence type="ECO:0000256" key="2">
    <source>
        <dbReference type="ARBA" id="ARBA00022723"/>
    </source>
</evidence>
<evidence type="ECO:0000256" key="4">
    <source>
        <dbReference type="ARBA" id="ARBA00022771"/>
    </source>
</evidence>
<protein>
    <recommendedName>
        <fullName evidence="8">C2H2-type domain-containing protein</fullName>
    </recommendedName>
</protein>
<dbReference type="EMBL" id="CAJNOK010007485">
    <property type="protein sequence ID" value="CAF1035816.1"/>
    <property type="molecule type" value="Genomic_DNA"/>
</dbReference>
<sequence length="401" mass="46320">MKLNMVSDENFNPLSHQMVTTTTTNKKKSLNEQPLDLSCKKPFTIEYLSLNSKKSKQQPSSNALISNCYPTYQPLLPHSFSNHSVFGLTNVARYSLPLTPVAKPPLTPVENFYPLTYHHYHPYRSYLPSTTYNSIPLSSTNRSLKRSREELDDNPKETNTLTILSDLAVTSKLLTIQKQQEDHKQTQKHILLGARIPNTEFVVVNGGHGIRNPLFDCVSEEIQIKYASTTDGEKFICRLCFKTFKLQRLLNRHLKNHSQLKRYLCTFCTKGFNDTFDLKRHTRTHTGIRPFKCEQCEKGFTQRCSLESHQRKVHGFALDYGYKTRRNKLYVCEDCGETSENPNKHYDHIRVYHPYSPLIHRHYDKRQFRLKNNSLTYSLTSSEKTIILTSSSSSLASPSTI</sequence>
<dbReference type="GO" id="GO:0008270">
    <property type="term" value="F:zinc ion binding"/>
    <property type="evidence" value="ECO:0007669"/>
    <property type="project" value="UniProtKB-KW"/>
</dbReference>
<dbReference type="SMART" id="SM00355">
    <property type="entry name" value="ZnF_C2H2"/>
    <property type="match status" value="4"/>
</dbReference>
<proteinExistence type="predicted"/>
<evidence type="ECO:0000256" key="1">
    <source>
        <dbReference type="ARBA" id="ARBA00004123"/>
    </source>
</evidence>
<dbReference type="PROSITE" id="PS00028">
    <property type="entry name" value="ZINC_FINGER_C2H2_1"/>
    <property type="match status" value="3"/>
</dbReference>
<evidence type="ECO:0000256" key="5">
    <source>
        <dbReference type="ARBA" id="ARBA00022833"/>
    </source>
</evidence>
<evidence type="ECO:0000313" key="10">
    <source>
        <dbReference type="EMBL" id="CAF3804054.1"/>
    </source>
</evidence>
<dbReference type="Gene3D" id="3.30.160.60">
    <property type="entry name" value="Classic Zinc Finger"/>
    <property type="match status" value="2"/>
</dbReference>
<dbReference type="PANTHER" id="PTHR10032:SF271">
    <property type="entry name" value="RH12261P-RELATED"/>
    <property type="match status" value="1"/>
</dbReference>
<evidence type="ECO:0000256" key="6">
    <source>
        <dbReference type="ARBA" id="ARBA00023242"/>
    </source>
</evidence>
<dbReference type="Proteomes" id="UP000682733">
    <property type="component" value="Unassembled WGS sequence"/>
</dbReference>
<dbReference type="GO" id="GO:0000981">
    <property type="term" value="F:DNA-binding transcription factor activity, RNA polymerase II-specific"/>
    <property type="evidence" value="ECO:0007669"/>
    <property type="project" value="TreeGrafter"/>
</dbReference>
<dbReference type="InterPro" id="IPR027756">
    <property type="entry name" value="Ovo-like"/>
</dbReference>
<accession>A0A8S2DRH0</accession>
<evidence type="ECO:0000259" key="8">
    <source>
        <dbReference type="PROSITE" id="PS50157"/>
    </source>
</evidence>
<keyword evidence="5" id="KW-0862">Zinc</keyword>
<dbReference type="SUPFAM" id="SSF57667">
    <property type="entry name" value="beta-beta-alpha zinc fingers"/>
    <property type="match status" value="2"/>
</dbReference>
<dbReference type="PANTHER" id="PTHR10032">
    <property type="entry name" value="ZINC FINGER PROTEIN WITH KRAB AND SCAN DOMAINS"/>
    <property type="match status" value="1"/>
</dbReference>
<dbReference type="FunFam" id="3.30.160.60:FF:000452">
    <property type="entry name" value="Transcription factor Ovo-like 2"/>
    <property type="match status" value="1"/>
</dbReference>
<keyword evidence="2" id="KW-0479">Metal-binding</keyword>
<comment type="caution">
    <text evidence="9">The sequence shown here is derived from an EMBL/GenBank/DDBJ whole genome shotgun (WGS) entry which is preliminary data.</text>
</comment>
<dbReference type="GO" id="GO:0009913">
    <property type="term" value="P:epidermal cell differentiation"/>
    <property type="evidence" value="ECO:0007669"/>
    <property type="project" value="TreeGrafter"/>
</dbReference>
<name>A0A8S2DRH0_9BILA</name>
<comment type="subcellular location">
    <subcellularLocation>
        <location evidence="1">Nucleus</location>
    </subcellularLocation>
</comment>